<keyword evidence="2" id="KW-1185">Reference proteome</keyword>
<protein>
    <submittedName>
        <fullName evidence="1">349_t:CDS:1</fullName>
    </submittedName>
</protein>
<evidence type="ECO:0000313" key="1">
    <source>
        <dbReference type="EMBL" id="CAG8721452.1"/>
    </source>
</evidence>
<organism evidence="1 2">
    <name type="scientific">Acaulospora morrowiae</name>
    <dbReference type="NCBI Taxonomy" id="94023"/>
    <lineage>
        <taxon>Eukaryota</taxon>
        <taxon>Fungi</taxon>
        <taxon>Fungi incertae sedis</taxon>
        <taxon>Mucoromycota</taxon>
        <taxon>Glomeromycotina</taxon>
        <taxon>Glomeromycetes</taxon>
        <taxon>Diversisporales</taxon>
        <taxon>Acaulosporaceae</taxon>
        <taxon>Acaulospora</taxon>
    </lineage>
</organism>
<dbReference type="AlphaFoldDB" id="A0A9N9I5Y3"/>
<proteinExistence type="predicted"/>
<sequence>LEYTKAIKKETSCRNIGKSTTSKMENINIPNTEFMRTTITKAIFIKETLKYIQERVGSQTEKRVKQLQNT</sequence>
<comment type="caution">
    <text evidence="1">The sequence shown here is derived from an EMBL/GenBank/DDBJ whole genome shotgun (WGS) entry which is preliminary data.</text>
</comment>
<accession>A0A9N9I5Y3</accession>
<evidence type="ECO:0000313" key="2">
    <source>
        <dbReference type="Proteomes" id="UP000789342"/>
    </source>
</evidence>
<reference evidence="1" key="1">
    <citation type="submission" date="2021-06" db="EMBL/GenBank/DDBJ databases">
        <authorList>
            <person name="Kallberg Y."/>
            <person name="Tangrot J."/>
            <person name="Rosling A."/>
        </authorList>
    </citation>
    <scope>NUCLEOTIDE SEQUENCE</scope>
    <source>
        <strain evidence="1">CL551</strain>
    </source>
</reference>
<name>A0A9N9I5Y3_9GLOM</name>
<feature type="non-terminal residue" evidence="1">
    <location>
        <position position="1"/>
    </location>
</feature>
<dbReference type="Proteomes" id="UP000789342">
    <property type="component" value="Unassembled WGS sequence"/>
</dbReference>
<gene>
    <name evidence="1" type="ORF">AMORRO_LOCUS13367</name>
</gene>
<dbReference type="EMBL" id="CAJVPV010022635">
    <property type="protein sequence ID" value="CAG8721452.1"/>
    <property type="molecule type" value="Genomic_DNA"/>
</dbReference>